<evidence type="ECO:0000256" key="6">
    <source>
        <dbReference type="ARBA" id="ARBA00023242"/>
    </source>
</evidence>
<dbReference type="GO" id="GO:0005634">
    <property type="term" value="C:nucleus"/>
    <property type="evidence" value="ECO:0007669"/>
    <property type="project" value="UniProtKB-SubCell"/>
</dbReference>
<dbReference type="PANTHER" id="PTHR22952">
    <property type="entry name" value="CAMP-RESPONSE ELEMENT BINDING PROTEIN-RELATED"/>
    <property type="match status" value="1"/>
</dbReference>
<organism evidence="10">
    <name type="scientific">Musa acuminata subsp. malaccensis</name>
    <name type="common">Wild banana</name>
    <name type="synonym">Musa malaccensis</name>
    <dbReference type="NCBI Taxonomy" id="214687"/>
    <lineage>
        <taxon>Eukaryota</taxon>
        <taxon>Viridiplantae</taxon>
        <taxon>Streptophyta</taxon>
        <taxon>Embryophyta</taxon>
        <taxon>Tracheophyta</taxon>
        <taxon>Spermatophyta</taxon>
        <taxon>Magnoliopsida</taxon>
        <taxon>Liliopsida</taxon>
        <taxon>Zingiberales</taxon>
        <taxon>Musaceae</taxon>
        <taxon>Musa</taxon>
    </lineage>
</organism>
<name>A0A8D7A5R1_MUSAM</name>
<evidence type="ECO:0000256" key="7">
    <source>
        <dbReference type="SAM" id="Coils"/>
    </source>
</evidence>
<dbReference type="GO" id="GO:0003677">
    <property type="term" value="F:DNA binding"/>
    <property type="evidence" value="ECO:0007669"/>
    <property type="project" value="UniProtKB-KW"/>
</dbReference>
<feature type="compositionally biased region" description="Low complexity" evidence="8">
    <location>
        <begin position="12"/>
        <end position="38"/>
    </location>
</feature>
<keyword evidence="4" id="KW-0238">DNA-binding</keyword>
<dbReference type="InterPro" id="IPR046347">
    <property type="entry name" value="bZIP_sf"/>
</dbReference>
<evidence type="ECO:0000256" key="1">
    <source>
        <dbReference type="ARBA" id="ARBA00004123"/>
    </source>
</evidence>
<dbReference type="Gene3D" id="1.20.5.170">
    <property type="match status" value="1"/>
</dbReference>
<evidence type="ECO:0000256" key="2">
    <source>
        <dbReference type="ARBA" id="ARBA00022682"/>
    </source>
</evidence>
<dbReference type="SUPFAM" id="SSF57959">
    <property type="entry name" value="Leucine zipper domain"/>
    <property type="match status" value="1"/>
</dbReference>
<dbReference type="EMBL" id="HG996469">
    <property type="protein sequence ID" value="CAG1843054.1"/>
    <property type="molecule type" value="Genomic_DNA"/>
</dbReference>
<dbReference type="PANTHER" id="PTHR22952:SF433">
    <property type="entry name" value="PROTEIN FD"/>
    <property type="match status" value="1"/>
</dbReference>
<keyword evidence="2" id="KW-0938">Abscisic acid signaling pathway</keyword>
<dbReference type="PROSITE" id="PS00036">
    <property type="entry name" value="BZIP_BASIC"/>
    <property type="match status" value="1"/>
</dbReference>
<dbReference type="GO" id="GO:0009738">
    <property type="term" value="P:abscisic acid-activated signaling pathway"/>
    <property type="evidence" value="ECO:0007669"/>
    <property type="project" value="UniProtKB-KW"/>
</dbReference>
<evidence type="ECO:0000259" key="9">
    <source>
        <dbReference type="PROSITE" id="PS00036"/>
    </source>
</evidence>
<reference evidence="10" key="1">
    <citation type="submission" date="2021-03" db="EMBL/GenBank/DDBJ databases">
        <authorList>
            <consortium name="Genoscope - CEA"/>
            <person name="William W."/>
        </authorList>
    </citation>
    <scope>NUCLEOTIDE SEQUENCE</scope>
    <source>
        <strain evidence="10">Doubled-haploid Pahang</strain>
    </source>
</reference>
<feature type="coiled-coil region" evidence="7">
    <location>
        <begin position="217"/>
        <end position="244"/>
    </location>
</feature>
<feature type="region of interest" description="Disordered" evidence="8">
    <location>
        <begin position="92"/>
        <end position="116"/>
    </location>
</feature>
<proteinExistence type="predicted"/>
<comment type="subcellular location">
    <subcellularLocation>
        <location evidence="1">Nucleus</location>
    </subcellularLocation>
</comment>
<keyword evidence="3" id="KW-0805">Transcription regulation</keyword>
<evidence type="ECO:0000313" key="10">
    <source>
        <dbReference type="EMBL" id="CAG1843054.1"/>
    </source>
</evidence>
<keyword evidence="7" id="KW-0175">Coiled coil</keyword>
<evidence type="ECO:0000256" key="3">
    <source>
        <dbReference type="ARBA" id="ARBA00023015"/>
    </source>
</evidence>
<accession>A0A8D7A5R1</accession>
<feature type="domain" description="BZIP" evidence="9">
    <location>
        <begin position="186"/>
        <end position="201"/>
    </location>
</feature>
<feature type="region of interest" description="Disordered" evidence="8">
    <location>
        <begin position="1"/>
        <end position="44"/>
    </location>
</feature>
<dbReference type="InterPro" id="IPR043452">
    <property type="entry name" value="BZIP46-like"/>
</dbReference>
<protein>
    <submittedName>
        <fullName evidence="10">(wild Malaysian banana) hypothetical protein</fullName>
    </submittedName>
</protein>
<feature type="region of interest" description="Disordered" evidence="8">
    <location>
        <begin position="244"/>
        <end position="263"/>
    </location>
</feature>
<feature type="compositionally biased region" description="Basic and acidic residues" evidence="8">
    <location>
        <begin position="1"/>
        <end position="10"/>
    </location>
</feature>
<dbReference type="SMART" id="SM00338">
    <property type="entry name" value="BRLZ"/>
    <property type="match status" value="1"/>
</dbReference>
<gene>
    <name evidence="10" type="ORF">GSMUA_128490.1</name>
</gene>
<keyword evidence="6" id="KW-0539">Nucleus</keyword>
<evidence type="ECO:0000256" key="5">
    <source>
        <dbReference type="ARBA" id="ARBA00023163"/>
    </source>
</evidence>
<dbReference type="GO" id="GO:0045893">
    <property type="term" value="P:positive regulation of DNA-templated transcription"/>
    <property type="evidence" value="ECO:0007669"/>
    <property type="project" value="InterPro"/>
</dbReference>
<dbReference type="AlphaFoldDB" id="A0A8D7A5R1"/>
<dbReference type="InterPro" id="IPR004827">
    <property type="entry name" value="bZIP"/>
</dbReference>
<evidence type="ECO:0000256" key="4">
    <source>
        <dbReference type="ARBA" id="ARBA00023125"/>
    </source>
</evidence>
<dbReference type="CDD" id="cd14707">
    <property type="entry name" value="bZIP_plant_BZIP46"/>
    <property type="match status" value="1"/>
</dbReference>
<sequence length="263" mass="29479">MWPPEQDNHHGSSNNRAASSSSSSRTSPSSTTSTLLPRTPKRRTMEEVWRDISLCSLHHQERQLTPMNHHQRHSPATSPSFRATMLQDFLAGPLNRPHAVPPDDVPRPRSSTTPLTQLSLSPTLEIQPMGSDAHANSSSSGYNASFISPAFSGNMRRPPSPIGLFSFCSKEAVSENPSASCDRRHKRMIKNRESAARSRARKQAFPPSYPPRWQAYMNELELEVAHLLEENSRLRKELEELRSAMAAKHPKRKALQRSSTAPF</sequence>
<evidence type="ECO:0000256" key="8">
    <source>
        <dbReference type="SAM" id="MobiDB-lite"/>
    </source>
</evidence>
<dbReference type="GO" id="GO:0003700">
    <property type="term" value="F:DNA-binding transcription factor activity"/>
    <property type="evidence" value="ECO:0007669"/>
    <property type="project" value="InterPro"/>
</dbReference>
<keyword evidence="5" id="KW-0804">Transcription</keyword>